<name>A0A7D5D7H2_9PSED</name>
<dbReference type="Proteomes" id="UP000509568">
    <property type="component" value="Chromosome"/>
</dbReference>
<dbReference type="EMBL" id="CP056030">
    <property type="protein sequence ID" value="QKZ04676.1"/>
    <property type="molecule type" value="Genomic_DNA"/>
</dbReference>
<keyword evidence="1" id="KW-0732">Signal</keyword>
<reference evidence="2 3" key="1">
    <citation type="submission" date="2020-06" db="EMBL/GenBank/DDBJ databases">
        <title>Pseudomonas eucalypticola sp. nov., an endophyte of Eucalyptus dunnii leaves with biocontrol ability of eucalyptus leaf blight.</title>
        <authorList>
            <person name="Liu Y."/>
            <person name="Song Z."/>
            <person name="Zeng H."/>
            <person name="Lu M."/>
            <person name="Wang X."/>
            <person name="Lian X."/>
            <person name="Zhang Q."/>
        </authorList>
    </citation>
    <scope>NUCLEOTIDE SEQUENCE [LARGE SCALE GENOMIC DNA]</scope>
    <source>
        <strain evidence="2 3">NP-1</strain>
    </source>
</reference>
<feature type="chain" id="PRO_5028805995" description="Lipoprotein" evidence="1">
    <location>
        <begin position="20"/>
        <end position="92"/>
    </location>
</feature>
<feature type="signal peptide" evidence="1">
    <location>
        <begin position="1"/>
        <end position="19"/>
    </location>
</feature>
<organism evidence="2 3">
    <name type="scientific">Pseudomonas eucalypticola</name>
    <dbReference type="NCBI Taxonomy" id="2599595"/>
    <lineage>
        <taxon>Bacteria</taxon>
        <taxon>Pseudomonadati</taxon>
        <taxon>Pseudomonadota</taxon>
        <taxon>Gammaproteobacteria</taxon>
        <taxon>Pseudomonadales</taxon>
        <taxon>Pseudomonadaceae</taxon>
        <taxon>Pseudomonas</taxon>
    </lineage>
</organism>
<dbReference type="AlphaFoldDB" id="A0A7D5D7H2"/>
<proteinExistence type="predicted"/>
<accession>A0A7D5D7H2</accession>
<dbReference type="KEGG" id="pez:HWQ56_13130"/>
<evidence type="ECO:0000313" key="3">
    <source>
        <dbReference type="Proteomes" id="UP000509568"/>
    </source>
</evidence>
<dbReference type="RefSeq" id="WP_158157726.1">
    <property type="nucleotide sequence ID" value="NZ_CP056030.1"/>
</dbReference>
<evidence type="ECO:0008006" key="4">
    <source>
        <dbReference type="Google" id="ProtNLM"/>
    </source>
</evidence>
<evidence type="ECO:0000313" key="2">
    <source>
        <dbReference type="EMBL" id="QKZ04676.1"/>
    </source>
</evidence>
<keyword evidence="3" id="KW-1185">Reference proteome</keyword>
<protein>
    <recommendedName>
        <fullName evidence="4">Lipoprotein</fullName>
    </recommendedName>
</protein>
<gene>
    <name evidence="2" type="ORF">HWQ56_13130</name>
</gene>
<evidence type="ECO:0000256" key="1">
    <source>
        <dbReference type="SAM" id="SignalP"/>
    </source>
</evidence>
<sequence>MNRLLALFAVLALGGCASATPTVLKNGKQGLSIDCSGAAASWDACYQKAAQACDGGRYDIAGTAGTAPKDSDKTLGADLGNYTSRTVTVVCK</sequence>
<dbReference type="PROSITE" id="PS51257">
    <property type="entry name" value="PROKAR_LIPOPROTEIN"/>
    <property type="match status" value="1"/>
</dbReference>